<evidence type="ECO:0000256" key="7">
    <source>
        <dbReference type="ARBA" id="ARBA00022777"/>
    </source>
</evidence>
<evidence type="ECO:0000256" key="11">
    <source>
        <dbReference type="PIRNR" id="PIRNR000641"/>
    </source>
</evidence>
<dbReference type="PROSITE" id="PS50927">
    <property type="entry name" value="BULB_LECTIN"/>
    <property type="match status" value="1"/>
</dbReference>
<feature type="chain" id="PRO_5042224132" description="Receptor-like serine/threonine-protein kinase" evidence="13">
    <location>
        <begin position="17"/>
        <end position="730"/>
    </location>
</feature>
<evidence type="ECO:0000259" key="14">
    <source>
        <dbReference type="PROSITE" id="PS50011"/>
    </source>
</evidence>
<dbReference type="PROSITE" id="PS50948">
    <property type="entry name" value="PAN"/>
    <property type="match status" value="1"/>
</dbReference>
<dbReference type="PANTHER" id="PTHR27002">
    <property type="entry name" value="RECEPTOR-LIKE SERINE/THREONINE-PROTEIN KINASE SD1-8"/>
    <property type="match status" value="1"/>
</dbReference>
<evidence type="ECO:0000256" key="6">
    <source>
        <dbReference type="ARBA" id="ARBA00022741"/>
    </source>
</evidence>
<dbReference type="Pfam" id="PF08276">
    <property type="entry name" value="PAN_2"/>
    <property type="match status" value="1"/>
</dbReference>
<feature type="transmembrane region" description="Helical" evidence="12">
    <location>
        <begin position="355"/>
        <end position="375"/>
    </location>
</feature>
<dbReference type="Gene3D" id="1.10.510.10">
    <property type="entry name" value="Transferase(Phosphotransferase) domain 1"/>
    <property type="match status" value="2"/>
</dbReference>
<keyword evidence="4 11" id="KW-0808">Transferase</keyword>
<dbReference type="Gene3D" id="3.30.200.20">
    <property type="entry name" value="Phosphorylase Kinase, domain 1"/>
    <property type="match status" value="1"/>
</dbReference>
<dbReference type="InterPro" id="IPR001480">
    <property type="entry name" value="Bulb-type_lectin_dom"/>
</dbReference>
<keyword evidence="8 11" id="KW-0067">ATP-binding</keyword>
<dbReference type="InterPro" id="IPR003609">
    <property type="entry name" value="Pan_app"/>
</dbReference>
<sequence>MFILFLFSLLLSQHHCAEVYNISSSQPLAQGQTLVSPCRIFELGFFSPNNNSDNNKYVGIWHKNILPRKVVWVANREKPIAAADTLASLAITSNGNLELVDGKQNSVWSTNIPVPSNTSAAMLLDSGNFVVKVSIGAADQLWQSFDYPGDTLLPSMRLGFDSKSGKRNVLTAWKSESDPSTGMFLIGLTPQLPSQILGTKYFFYNIPDKTVAYMDMTSEASESPTSICKCLKGFVPKSHEEWSKGNRTAGCVRQTKLSCESNTNKSVTLRGKGDGFSKMVGLKVPDFHEYITSSDAEECKIQCQNNCSCLAYAYVKNIGCLAWSKDLIDLQEFSSGGVDLFILLDRAEIGNRTKLIVSLTAIGFISVLGAVVFGLHRLRANQKGKIKVKTKFFKLTDTTETSRDTLEEYTRNQDPSELCIYNFDSILNATNNFSISNKLGEGGFGPVYKDMNILINSYGMLQEGKEIAVKRLSSSSGQGIEEFKNETLLISKLQHKNLARIMCCCVKEDEKLLIYEFMPNRSLDTHLFDPVRRPELDWGRRFNIIQGVVRGLLYLHHDSHVKVIHRDLKVSNILLDENMNPKISDFGLARIVQGTQNLTNTQKVVGTLGYMSPEKNTSFYYHDQELGLIAYAWHSWNEGSGLDLVDEVLADSYSPSEVTRRVHIGLLCVQDNAAERPTMPDVVFMLSRETDRPQPKWPIFNFHSSVSDPQPRYDNICSANEDTITLLQGR</sequence>
<evidence type="ECO:0000256" key="9">
    <source>
        <dbReference type="ARBA" id="ARBA00023157"/>
    </source>
</evidence>
<evidence type="ECO:0000313" key="18">
    <source>
        <dbReference type="Proteomes" id="UP001054821"/>
    </source>
</evidence>
<dbReference type="SUPFAM" id="SSF51110">
    <property type="entry name" value="alpha-D-mannose-specific plant lectins"/>
    <property type="match status" value="1"/>
</dbReference>
<dbReference type="EC" id="2.7.11.1" evidence="11"/>
<dbReference type="Pfam" id="PF00069">
    <property type="entry name" value="Pkinase"/>
    <property type="match status" value="1"/>
</dbReference>
<keyword evidence="18" id="KW-1185">Reference proteome</keyword>
<proteinExistence type="inferred from homology"/>
<dbReference type="PROSITE" id="PS00108">
    <property type="entry name" value="PROTEIN_KINASE_ST"/>
    <property type="match status" value="1"/>
</dbReference>
<evidence type="ECO:0000256" key="13">
    <source>
        <dbReference type="SAM" id="SignalP"/>
    </source>
</evidence>
<evidence type="ECO:0000259" key="15">
    <source>
        <dbReference type="PROSITE" id="PS50927"/>
    </source>
</evidence>
<feature type="domain" description="Apple" evidence="16">
    <location>
        <begin position="259"/>
        <end position="345"/>
    </location>
</feature>
<protein>
    <recommendedName>
        <fullName evidence="11">Receptor-like serine/threonine-protein kinase</fullName>
        <ecNumber evidence="11">2.7.11.1</ecNumber>
    </recommendedName>
</protein>
<evidence type="ECO:0000256" key="8">
    <source>
        <dbReference type="ARBA" id="ARBA00022840"/>
    </source>
</evidence>
<dbReference type="GO" id="GO:0005524">
    <property type="term" value="F:ATP binding"/>
    <property type="evidence" value="ECO:0007669"/>
    <property type="project" value="UniProtKB-KW"/>
</dbReference>
<dbReference type="AlphaFoldDB" id="A0AAD4Z2C4"/>
<comment type="catalytic activity">
    <reaction evidence="11">
        <text>L-threonyl-[protein] + ATP = O-phospho-L-threonyl-[protein] + ADP + H(+)</text>
        <dbReference type="Rhea" id="RHEA:46608"/>
        <dbReference type="Rhea" id="RHEA-COMP:11060"/>
        <dbReference type="Rhea" id="RHEA-COMP:11605"/>
        <dbReference type="ChEBI" id="CHEBI:15378"/>
        <dbReference type="ChEBI" id="CHEBI:30013"/>
        <dbReference type="ChEBI" id="CHEBI:30616"/>
        <dbReference type="ChEBI" id="CHEBI:61977"/>
        <dbReference type="ChEBI" id="CHEBI:456216"/>
        <dbReference type="EC" id="2.7.11.1"/>
    </reaction>
</comment>
<feature type="signal peptide" evidence="13">
    <location>
        <begin position="1"/>
        <end position="16"/>
    </location>
</feature>
<evidence type="ECO:0000256" key="4">
    <source>
        <dbReference type="ARBA" id="ARBA00022679"/>
    </source>
</evidence>
<keyword evidence="3 11" id="KW-0723">Serine/threonine-protein kinase</keyword>
<evidence type="ECO:0000259" key="16">
    <source>
        <dbReference type="PROSITE" id="PS50948"/>
    </source>
</evidence>
<dbReference type="PROSITE" id="PS50011">
    <property type="entry name" value="PROTEIN_KINASE_DOM"/>
    <property type="match status" value="1"/>
</dbReference>
<feature type="domain" description="Bulb-type lectin" evidence="15">
    <location>
        <begin position="19"/>
        <end position="144"/>
    </location>
</feature>
<dbReference type="SMART" id="SM00220">
    <property type="entry name" value="S_TKc"/>
    <property type="match status" value="1"/>
</dbReference>
<dbReference type="FunFam" id="1.10.510.10:FF:001019">
    <property type="entry name" value="G-type lectin S-receptor-like serine/threonine-protein kinase B120"/>
    <property type="match status" value="1"/>
</dbReference>
<dbReference type="Proteomes" id="UP001054821">
    <property type="component" value="Chromosome 4"/>
</dbReference>
<evidence type="ECO:0000256" key="10">
    <source>
        <dbReference type="ARBA" id="ARBA00023180"/>
    </source>
</evidence>
<dbReference type="InterPro" id="IPR036426">
    <property type="entry name" value="Bulb-type_lectin_dom_sf"/>
</dbReference>
<dbReference type="SMART" id="SM00473">
    <property type="entry name" value="PAN_AP"/>
    <property type="match status" value="1"/>
</dbReference>
<keyword evidence="12" id="KW-0472">Membrane</keyword>
<keyword evidence="6 11" id="KW-0547">Nucleotide-binding</keyword>
<evidence type="ECO:0000256" key="2">
    <source>
        <dbReference type="ARBA" id="ARBA00022475"/>
    </source>
</evidence>
<evidence type="ECO:0000256" key="12">
    <source>
        <dbReference type="SAM" id="Phobius"/>
    </source>
</evidence>
<comment type="subcellular location">
    <subcellularLocation>
        <location evidence="1">Cell membrane</location>
        <topology evidence="1">Single-pass type I membrane protein</topology>
    </subcellularLocation>
</comment>
<keyword evidence="10" id="KW-0325">Glycoprotein</keyword>
<reference evidence="17 18" key="1">
    <citation type="journal article" date="2022" name="G3 (Bethesda)">
        <title>Whole-genome sequence and methylome profiling of the almond [Prunus dulcis (Mill.) D.A. Webb] cultivar 'Nonpareil'.</title>
        <authorList>
            <person name="D'Amico-Willman K.M."/>
            <person name="Ouma W.Z."/>
            <person name="Meulia T."/>
            <person name="Sideli G.M."/>
            <person name="Gradziel T.M."/>
            <person name="Fresnedo-Ramirez J."/>
        </authorList>
    </citation>
    <scope>NUCLEOTIDE SEQUENCE [LARGE SCALE GENOMIC DNA]</scope>
    <source>
        <strain evidence="17">Clone GOH B32 T37-40</strain>
    </source>
</reference>
<feature type="domain" description="Protein kinase" evidence="14">
    <location>
        <begin position="433"/>
        <end position="730"/>
    </location>
</feature>
<dbReference type="EMBL" id="JAJFAZ020000004">
    <property type="protein sequence ID" value="KAI5331027.1"/>
    <property type="molecule type" value="Genomic_DNA"/>
</dbReference>
<dbReference type="CDD" id="cd01098">
    <property type="entry name" value="PAN_AP_plant"/>
    <property type="match status" value="1"/>
</dbReference>
<keyword evidence="12" id="KW-1133">Transmembrane helix</keyword>
<keyword evidence="7 11" id="KW-0418">Kinase</keyword>
<keyword evidence="12" id="KW-0812">Transmembrane</keyword>
<name>A0AAD4Z2C4_PRUDU</name>
<evidence type="ECO:0000313" key="17">
    <source>
        <dbReference type="EMBL" id="KAI5331027.1"/>
    </source>
</evidence>
<keyword evidence="2" id="KW-1003">Cell membrane</keyword>
<dbReference type="GO" id="GO:0005886">
    <property type="term" value="C:plasma membrane"/>
    <property type="evidence" value="ECO:0007669"/>
    <property type="project" value="UniProtKB-SubCell"/>
</dbReference>
<dbReference type="PIRSF" id="PIRSF000641">
    <property type="entry name" value="SRK"/>
    <property type="match status" value="1"/>
</dbReference>
<evidence type="ECO:0000256" key="3">
    <source>
        <dbReference type="ARBA" id="ARBA00022527"/>
    </source>
</evidence>
<dbReference type="PANTHER" id="PTHR27002:SF422">
    <property type="entry name" value="RECEPTOR-LIKE SERINE_THREONINE-PROTEIN KINASE"/>
    <property type="match status" value="1"/>
</dbReference>
<evidence type="ECO:0000256" key="5">
    <source>
        <dbReference type="ARBA" id="ARBA00022729"/>
    </source>
</evidence>
<dbReference type="InterPro" id="IPR024171">
    <property type="entry name" value="SRK-like_kinase"/>
</dbReference>
<evidence type="ECO:0000256" key="1">
    <source>
        <dbReference type="ARBA" id="ARBA00004251"/>
    </source>
</evidence>
<dbReference type="GO" id="GO:0004674">
    <property type="term" value="F:protein serine/threonine kinase activity"/>
    <property type="evidence" value="ECO:0007669"/>
    <property type="project" value="UniProtKB-KW"/>
</dbReference>
<comment type="similarity">
    <text evidence="11">Belongs to the protein kinase superfamily. Ser/Thr protein kinase family.</text>
</comment>
<keyword evidence="5 13" id="KW-0732">Signal</keyword>
<gene>
    <name evidence="17" type="ORF">L3X38_021153</name>
</gene>
<dbReference type="Pfam" id="PF01453">
    <property type="entry name" value="B_lectin"/>
    <property type="match status" value="1"/>
</dbReference>
<dbReference type="InterPro" id="IPR000719">
    <property type="entry name" value="Prot_kinase_dom"/>
</dbReference>
<dbReference type="InterPro" id="IPR011009">
    <property type="entry name" value="Kinase-like_dom_sf"/>
</dbReference>
<accession>A0AAD4Z2C4</accession>
<dbReference type="Gene3D" id="2.90.10.10">
    <property type="entry name" value="Bulb-type lectin domain"/>
    <property type="match status" value="1"/>
</dbReference>
<dbReference type="SUPFAM" id="SSF56112">
    <property type="entry name" value="Protein kinase-like (PK-like)"/>
    <property type="match status" value="1"/>
</dbReference>
<dbReference type="CDD" id="cd00028">
    <property type="entry name" value="B_lectin"/>
    <property type="match status" value="1"/>
</dbReference>
<organism evidence="17 18">
    <name type="scientific">Prunus dulcis</name>
    <name type="common">Almond</name>
    <name type="synonym">Amygdalus dulcis</name>
    <dbReference type="NCBI Taxonomy" id="3755"/>
    <lineage>
        <taxon>Eukaryota</taxon>
        <taxon>Viridiplantae</taxon>
        <taxon>Streptophyta</taxon>
        <taxon>Embryophyta</taxon>
        <taxon>Tracheophyta</taxon>
        <taxon>Spermatophyta</taxon>
        <taxon>Magnoliopsida</taxon>
        <taxon>eudicotyledons</taxon>
        <taxon>Gunneridae</taxon>
        <taxon>Pentapetalae</taxon>
        <taxon>rosids</taxon>
        <taxon>fabids</taxon>
        <taxon>Rosales</taxon>
        <taxon>Rosaceae</taxon>
        <taxon>Amygdaloideae</taxon>
        <taxon>Amygdaleae</taxon>
        <taxon>Prunus</taxon>
    </lineage>
</organism>
<dbReference type="SMART" id="SM00108">
    <property type="entry name" value="B_lectin"/>
    <property type="match status" value="1"/>
</dbReference>
<dbReference type="InterPro" id="IPR008271">
    <property type="entry name" value="Ser/Thr_kinase_AS"/>
</dbReference>
<comment type="caution">
    <text evidence="17">The sequence shown here is derived from an EMBL/GenBank/DDBJ whole genome shotgun (WGS) entry which is preliminary data.</text>
</comment>
<keyword evidence="9" id="KW-1015">Disulfide bond</keyword>
<comment type="catalytic activity">
    <reaction evidence="11">
        <text>L-seryl-[protein] + ATP = O-phospho-L-seryl-[protein] + ADP + H(+)</text>
        <dbReference type="Rhea" id="RHEA:17989"/>
        <dbReference type="Rhea" id="RHEA-COMP:9863"/>
        <dbReference type="Rhea" id="RHEA-COMP:11604"/>
        <dbReference type="ChEBI" id="CHEBI:15378"/>
        <dbReference type="ChEBI" id="CHEBI:29999"/>
        <dbReference type="ChEBI" id="CHEBI:30616"/>
        <dbReference type="ChEBI" id="CHEBI:83421"/>
        <dbReference type="ChEBI" id="CHEBI:456216"/>
        <dbReference type="EC" id="2.7.11.1"/>
    </reaction>
</comment>